<evidence type="ECO:0008006" key="3">
    <source>
        <dbReference type="Google" id="ProtNLM"/>
    </source>
</evidence>
<name>A0A2T0JZ72_9ACTN</name>
<reference evidence="1 2" key="1">
    <citation type="submission" date="2018-03" db="EMBL/GenBank/DDBJ databases">
        <title>Genomic Encyclopedia of Archaeal and Bacterial Type Strains, Phase II (KMG-II): from individual species to whole genera.</title>
        <authorList>
            <person name="Goeker M."/>
        </authorList>
    </citation>
    <scope>NUCLEOTIDE SEQUENCE [LARGE SCALE GENOMIC DNA]</scope>
    <source>
        <strain evidence="1 2">DSM 43146</strain>
    </source>
</reference>
<organism evidence="1 2">
    <name type="scientific">Actinoplanes italicus</name>
    <dbReference type="NCBI Taxonomy" id="113567"/>
    <lineage>
        <taxon>Bacteria</taxon>
        <taxon>Bacillati</taxon>
        <taxon>Actinomycetota</taxon>
        <taxon>Actinomycetes</taxon>
        <taxon>Micromonosporales</taxon>
        <taxon>Micromonosporaceae</taxon>
        <taxon>Actinoplanes</taxon>
    </lineage>
</organism>
<dbReference type="EMBL" id="PVMZ01000022">
    <property type="protein sequence ID" value="PRX15800.1"/>
    <property type="molecule type" value="Genomic_DNA"/>
</dbReference>
<comment type="caution">
    <text evidence="1">The sequence shown here is derived from an EMBL/GenBank/DDBJ whole genome shotgun (WGS) entry which is preliminary data.</text>
</comment>
<proteinExistence type="predicted"/>
<protein>
    <recommendedName>
        <fullName evidence="3">DUF4375 domain-containing protein</fullName>
    </recommendedName>
</protein>
<sequence>MNGLDTIWNQACDYGADGEVPQGTPPGIEHLASLLRVYNSAMGGGLGFALEVNEPFRVRNAIIALRYFELGEAADFLQDVLDRSLNGESPDSLPSDEDFHRLVDDGPNPISRAFKAKAAKVPADFSRQ</sequence>
<accession>A0A2T0JZ72</accession>
<keyword evidence="2" id="KW-1185">Reference proteome</keyword>
<evidence type="ECO:0000313" key="2">
    <source>
        <dbReference type="Proteomes" id="UP000239415"/>
    </source>
</evidence>
<dbReference type="AlphaFoldDB" id="A0A2T0JZ72"/>
<evidence type="ECO:0000313" key="1">
    <source>
        <dbReference type="EMBL" id="PRX15800.1"/>
    </source>
</evidence>
<dbReference type="Proteomes" id="UP000239415">
    <property type="component" value="Unassembled WGS sequence"/>
</dbReference>
<gene>
    <name evidence="1" type="ORF">CLV67_12239</name>
</gene>